<evidence type="ECO:0000313" key="3">
    <source>
        <dbReference type="Proteomes" id="UP000742631"/>
    </source>
</evidence>
<name>A0A921DZY2_9HYPH</name>
<dbReference type="EMBL" id="DYYG01000013">
    <property type="protein sequence ID" value="HJE22855.1"/>
    <property type="molecule type" value="Genomic_DNA"/>
</dbReference>
<comment type="caution">
    <text evidence="2">The sequence shown here is derived from an EMBL/GenBank/DDBJ whole genome shotgun (WGS) entry which is preliminary data.</text>
</comment>
<evidence type="ECO:0000313" key="2">
    <source>
        <dbReference type="EMBL" id="HJE22855.1"/>
    </source>
</evidence>
<feature type="domain" description="TniQ" evidence="1">
    <location>
        <begin position="4"/>
        <end position="138"/>
    </location>
</feature>
<gene>
    <name evidence="2" type="ORF">K8W01_04280</name>
</gene>
<dbReference type="Pfam" id="PF06527">
    <property type="entry name" value="TniQ"/>
    <property type="match status" value="1"/>
</dbReference>
<accession>A0A921DZY2</accession>
<reference evidence="2" key="1">
    <citation type="journal article" date="2021" name="PeerJ">
        <title>Extensive microbial diversity within the chicken gut microbiome revealed by metagenomics and culture.</title>
        <authorList>
            <person name="Gilroy R."/>
            <person name="Ravi A."/>
            <person name="Getino M."/>
            <person name="Pursley I."/>
            <person name="Horton D.L."/>
            <person name="Alikhan N.F."/>
            <person name="Baker D."/>
            <person name="Gharbi K."/>
            <person name="Hall N."/>
            <person name="Watson M."/>
            <person name="Adriaenssens E.M."/>
            <person name="Foster-Nyarko E."/>
            <person name="Jarju S."/>
            <person name="Secka A."/>
            <person name="Antonio M."/>
            <person name="Oren A."/>
            <person name="Chaudhuri R.R."/>
            <person name="La Ragione R."/>
            <person name="Hildebrand F."/>
            <person name="Pallen M.J."/>
        </authorList>
    </citation>
    <scope>NUCLEOTIDE SEQUENCE</scope>
    <source>
        <strain evidence="2">316</strain>
    </source>
</reference>
<protein>
    <submittedName>
        <fullName evidence="2">TniQ family protein</fullName>
    </submittedName>
</protein>
<organism evidence="2 3">
    <name type="scientific">Methylorubrum populi</name>
    <dbReference type="NCBI Taxonomy" id="223967"/>
    <lineage>
        <taxon>Bacteria</taxon>
        <taxon>Pseudomonadati</taxon>
        <taxon>Pseudomonadota</taxon>
        <taxon>Alphaproteobacteria</taxon>
        <taxon>Hyphomicrobiales</taxon>
        <taxon>Methylobacteriaceae</taxon>
        <taxon>Methylorubrum</taxon>
    </lineage>
</organism>
<evidence type="ECO:0000259" key="1">
    <source>
        <dbReference type="Pfam" id="PF06527"/>
    </source>
</evidence>
<reference evidence="2" key="2">
    <citation type="submission" date="2021-09" db="EMBL/GenBank/DDBJ databases">
        <authorList>
            <person name="Gilroy R."/>
        </authorList>
    </citation>
    <scope>NUCLEOTIDE SEQUENCE</scope>
    <source>
        <strain evidence="2">316</strain>
    </source>
</reference>
<dbReference type="Proteomes" id="UP000742631">
    <property type="component" value="Unassembled WGS sequence"/>
</dbReference>
<proteinExistence type="predicted"/>
<dbReference type="AlphaFoldDB" id="A0A921DZY2"/>
<dbReference type="InterPro" id="IPR009492">
    <property type="entry name" value="TniQ"/>
</dbReference>
<sequence length="629" mass="68889">MTFPIRPRHIPGEPASGYARRLAEANGCDWRSNPFASLGVSTTLLARGDTRALVPILGRRMVDGIDRYSPRRMRDGHISLNGEKLEPAQVFYERQCYCVACWADDAAGETGGQFPLRHLRCWWSVAAVSVCPIHNVRLNDRCLQCDRTIRLAGGRVTVCRCGANLARSTRIVVEAHATAADAYVVGRLGGCSRVPHAILDTLPLCDAIALMQRLGCCVSAGRDARFGKTDPADRPAMMLAGFHAIRTGNEGIEKTIDALLAAPGRPDRLRVQLGQLYSWFAALPDGELQSWIATRIANVVTRNQLSWQGWERHVVEPPTPDRISASRAKACLDAGWGRTVAILEAAGLRRDVDERCRPTVDRRQVEMLARRVGRFINVDILAGTLGITPASVRKLVAAGILPRDRLAIAAFRHPRFDPIEVDAILDRMQGNAPVVEVPPPDSVSIVRAARKVGIVALCRAILDGRIVATARIAGAPGLAGIRIRSVGIAELSRARNDPWIGPLEAGRTLGMRRNGLDLIVAAGHIRTIKDARRLRLLDRADVASFQIRYVSTTELSRSFRTSARTILSRLAERGCRPAIELALGDRIEIRLYERSVVDILRRAPDGVERGSISVAGGNLHLGRRQPDTE</sequence>